<sequence length="132" mass="14932">MRLLFASIIQRIYLNLLKHLLFWFHLWSSAIFSKNFFQLLGLFMVASVFSLILTIVIALLVTWTYSRYSGHLRDAQKTIDTFVNLVHGNFILPAFATAMGNATLDIAMGSNSTFTTMPSNSTSSTSEEKKKK</sequence>
<dbReference type="EMBL" id="CAJEWN010001058">
    <property type="protein sequence ID" value="CAD2193803.1"/>
    <property type="molecule type" value="Genomic_DNA"/>
</dbReference>
<name>A0A6V7X3L2_MELEN</name>
<keyword evidence="1" id="KW-1133">Transmembrane helix</keyword>
<evidence type="ECO:0000256" key="1">
    <source>
        <dbReference type="SAM" id="Phobius"/>
    </source>
</evidence>
<organism evidence="2 3">
    <name type="scientific">Meloidogyne enterolobii</name>
    <name type="common">Root-knot nematode worm</name>
    <name type="synonym">Meloidogyne mayaguensis</name>
    <dbReference type="NCBI Taxonomy" id="390850"/>
    <lineage>
        <taxon>Eukaryota</taxon>
        <taxon>Metazoa</taxon>
        <taxon>Ecdysozoa</taxon>
        <taxon>Nematoda</taxon>
        <taxon>Chromadorea</taxon>
        <taxon>Rhabditida</taxon>
        <taxon>Tylenchina</taxon>
        <taxon>Tylenchomorpha</taxon>
        <taxon>Tylenchoidea</taxon>
        <taxon>Meloidogynidae</taxon>
        <taxon>Meloidogyninae</taxon>
        <taxon>Meloidogyne</taxon>
    </lineage>
</organism>
<evidence type="ECO:0000313" key="3">
    <source>
        <dbReference type="Proteomes" id="UP000580250"/>
    </source>
</evidence>
<reference evidence="2 3" key="1">
    <citation type="submission" date="2020-08" db="EMBL/GenBank/DDBJ databases">
        <authorList>
            <person name="Koutsovoulos G."/>
            <person name="Danchin GJ E."/>
        </authorList>
    </citation>
    <scope>NUCLEOTIDE SEQUENCE [LARGE SCALE GENOMIC DNA]</scope>
</reference>
<accession>A0A6V7X3L2</accession>
<dbReference type="AlphaFoldDB" id="A0A6V7X3L2"/>
<keyword evidence="1" id="KW-0812">Transmembrane</keyword>
<keyword evidence="1" id="KW-0472">Membrane</keyword>
<comment type="caution">
    <text evidence="2">The sequence shown here is derived from an EMBL/GenBank/DDBJ whole genome shotgun (WGS) entry which is preliminary data.</text>
</comment>
<evidence type="ECO:0000313" key="2">
    <source>
        <dbReference type="EMBL" id="CAD2193803.1"/>
    </source>
</evidence>
<feature type="transmembrane region" description="Helical" evidence="1">
    <location>
        <begin position="12"/>
        <end position="33"/>
    </location>
</feature>
<proteinExistence type="predicted"/>
<feature type="transmembrane region" description="Helical" evidence="1">
    <location>
        <begin position="39"/>
        <end position="63"/>
    </location>
</feature>
<protein>
    <submittedName>
        <fullName evidence="2">Uncharacterized protein</fullName>
    </submittedName>
</protein>
<gene>
    <name evidence="2" type="ORF">MENT_LOCUS46773</name>
</gene>
<dbReference type="Proteomes" id="UP000580250">
    <property type="component" value="Unassembled WGS sequence"/>
</dbReference>